<name>A0A9P0Z862_CUSEU</name>
<reference evidence="1" key="1">
    <citation type="submission" date="2022-07" db="EMBL/GenBank/DDBJ databases">
        <authorList>
            <person name="Macas J."/>
            <person name="Novak P."/>
            <person name="Neumann P."/>
        </authorList>
    </citation>
    <scope>NUCLEOTIDE SEQUENCE</scope>
</reference>
<evidence type="ECO:0000313" key="1">
    <source>
        <dbReference type="EMBL" id="CAH9090653.1"/>
    </source>
</evidence>
<keyword evidence="2" id="KW-1185">Reference proteome</keyword>
<sequence>MYLFSGLFQTAAELSLFLPSPVWPLACASLQLTTTSAAALRIPVVPCHLSFQINSFLLFHILHRMEINLQRAFSFDTPSCCQIHVLTEYDGCPHQPATKLLEPERKSDPHGPMFHPPPQALHPSCTCTSFFLRLSTVG</sequence>
<organism evidence="1 2">
    <name type="scientific">Cuscuta europaea</name>
    <name type="common">European dodder</name>
    <dbReference type="NCBI Taxonomy" id="41803"/>
    <lineage>
        <taxon>Eukaryota</taxon>
        <taxon>Viridiplantae</taxon>
        <taxon>Streptophyta</taxon>
        <taxon>Embryophyta</taxon>
        <taxon>Tracheophyta</taxon>
        <taxon>Spermatophyta</taxon>
        <taxon>Magnoliopsida</taxon>
        <taxon>eudicotyledons</taxon>
        <taxon>Gunneridae</taxon>
        <taxon>Pentapetalae</taxon>
        <taxon>asterids</taxon>
        <taxon>lamiids</taxon>
        <taxon>Solanales</taxon>
        <taxon>Convolvulaceae</taxon>
        <taxon>Cuscuteae</taxon>
        <taxon>Cuscuta</taxon>
        <taxon>Cuscuta subgen. Cuscuta</taxon>
    </lineage>
</organism>
<protein>
    <submittedName>
        <fullName evidence="1">Uncharacterized protein</fullName>
    </submittedName>
</protein>
<dbReference type="AlphaFoldDB" id="A0A9P0Z862"/>
<evidence type="ECO:0000313" key="2">
    <source>
        <dbReference type="Proteomes" id="UP001152484"/>
    </source>
</evidence>
<gene>
    <name evidence="1" type="ORF">CEURO_LOCUS11292</name>
</gene>
<dbReference type="Proteomes" id="UP001152484">
    <property type="component" value="Unassembled WGS sequence"/>
</dbReference>
<accession>A0A9P0Z862</accession>
<comment type="caution">
    <text evidence="1">The sequence shown here is derived from an EMBL/GenBank/DDBJ whole genome shotgun (WGS) entry which is preliminary data.</text>
</comment>
<dbReference type="EMBL" id="CAMAPE010000025">
    <property type="protein sequence ID" value="CAH9090653.1"/>
    <property type="molecule type" value="Genomic_DNA"/>
</dbReference>
<proteinExistence type="predicted"/>